<keyword evidence="1" id="KW-0472">Membrane</keyword>
<gene>
    <name evidence="3" type="ORF">EHS24_002161</name>
</gene>
<sequence>MRSFAIAAVALLAASAQAQRATITDADGDEVVVMVTTKGGVRTTSTISTIIADTETAVTDATTAATAATTTKTTIKGIQAAPTTTYAVMTATTYGYQNTNGDWVTATWHNSFVSPTVTTVVVPEGTIADYDSYMSSVNSASDASYSAALESSSTSNARRSVSGARGSSNGSEWVGLGGWLATFVATAVAAYGIHAM</sequence>
<dbReference type="EMBL" id="RSCE01000012">
    <property type="protein sequence ID" value="RSH78436.1"/>
    <property type="molecule type" value="Genomic_DNA"/>
</dbReference>
<keyword evidence="4" id="KW-1185">Reference proteome</keyword>
<evidence type="ECO:0000256" key="1">
    <source>
        <dbReference type="SAM" id="Phobius"/>
    </source>
</evidence>
<name>A0A427XHX6_9TREE</name>
<comment type="caution">
    <text evidence="3">The sequence shown here is derived from an EMBL/GenBank/DDBJ whole genome shotgun (WGS) entry which is preliminary data.</text>
</comment>
<evidence type="ECO:0000313" key="4">
    <source>
        <dbReference type="Proteomes" id="UP000279236"/>
    </source>
</evidence>
<accession>A0A427XHX6</accession>
<feature type="chain" id="PRO_5019552683" evidence="2">
    <location>
        <begin position="19"/>
        <end position="196"/>
    </location>
</feature>
<feature type="transmembrane region" description="Helical" evidence="1">
    <location>
        <begin position="173"/>
        <end position="193"/>
    </location>
</feature>
<feature type="signal peptide" evidence="2">
    <location>
        <begin position="1"/>
        <end position="18"/>
    </location>
</feature>
<dbReference type="Proteomes" id="UP000279236">
    <property type="component" value="Unassembled WGS sequence"/>
</dbReference>
<dbReference type="RefSeq" id="XP_028473583.1">
    <property type="nucleotide sequence ID" value="XM_028617905.1"/>
</dbReference>
<dbReference type="AlphaFoldDB" id="A0A427XHX6"/>
<organism evidence="3 4">
    <name type="scientific">Apiotrichum porosum</name>
    <dbReference type="NCBI Taxonomy" id="105984"/>
    <lineage>
        <taxon>Eukaryota</taxon>
        <taxon>Fungi</taxon>
        <taxon>Dikarya</taxon>
        <taxon>Basidiomycota</taxon>
        <taxon>Agaricomycotina</taxon>
        <taxon>Tremellomycetes</taxon>
        <taxon>Trichosporonales</taxon>
        <taxon>Trichosporonaceae</taxon>
        <taxon>Apiotrichum</taxon>
    </lineage>
</organism>
<keyword evidence="1" id="KW-0812">Transmembrane</keyword>
<evidence type="ECO:0000256" key="2">
    <source>
        <dbReference type="SAM" id="SignalP"/>
    </source>
</evidence>
<dbReference type="GeneID" id="39586704"/>
<protein>
    <submittedName>
        <fullName evidence="3">Uncharacterized protein</fullName>
    </submittedName>
</protein>
<keyword evidence="2" id="KW-0732">Signal</keyword>
<evidence type="ECO:0000313" key="3">
    <source>
        <dbReference type="EMBL" id="RSH78436.1"/>
    </source>
</evidence>
<keyword evidence="1" id="KW-1133">Transmembrane helix</keyword>
<proteinExistence type="predicted"/>
<reference evidence="3 4" key="1">
    <citation type="submission" date="2018-11" db="EMBL/GenBank/DDBJ databases">
        <title>Genome sequence of Apiotrichum porosum DSM 27194.</title>
        <authorList>
            <person name="Aliyu H."/>
            <person name="Gorte O."/>
            <person name="Ochsenreither K."/>
        </authorList>
    </citation>
    <scope>NUCLEOTIDE SEQUENCE [LARGE SCALE GENOMIC DNA]</scope>
    <source>
        <strain evidence="3 4">DSM 27194</strain>
    </source>
</reference>